<evidence type="ECO:0000256" key="2">
    <source>
        <dbReference type="ARBA" id="ARBA00022603"/>
    </source>
</evidence>
<dbReference type="AlphaFoldDB" id="A0A0G1D9U5"/>
<reference evidence="4 5" key="1">
    <citation type="journal article" date="2015" name="Nature">
        <title>rRNA introns, odd ribosomes, and small enigmatic genomes across a large radiation of phyla.</title>
        <authorList>
            <person name="Brown C.T."/>
            <person name="Hug L.A."/>
            <person name="Thomas B.C."/>
            <person name="Sharon I."/>
            <person name="Castelle C.J."/>
            <person name="Singh A."/>
            <person name="Wilkins M.J."/>
            <person name="Williams K.H."/>
            <person name="Banfield J.F."/>
        </authorList>
    </citation>
    <scope>NUCLEOTIDE SEQUENCE [LARGE SCALE GENOMIC DNA]</scope>
</reference>
<dbReference type="GO" id="GO:0015948">
    <property type="term" value="P:methanogenesis"/>
    <property type="evidence" value="ECO:0007669"/>
    <property type="project" value="InterPro"/>
</dbReference>
<accession>A0A0G1D9U5</accession>
<dbReference type="InterPro" id="IPR038601">
    <property type="entry name" value="MttB-like_sf"/>
</dbReference>
<gene>
    <name evidence="4" type="ORF">UV68_C0010G0002</name>
</gene>
<sequence length="485" mass="51720">MQPKLTLLSDVLVERVICEALDLLLKPGIKVQNPEARELLSQSGAVVDETSQVAFIPSMLVQDAIDTVPTSFYLYDLAGNPTVHYGGEDVHFDPGSSGTNILDPETLEHRPSETADLLRIIKVAEGLPQYDAQSTAVVCSEVPKEIQDLYRLYLVLLHSRKPIVTGAFSNKTIGAMLEMLALMAGSEKNSRRYPRAVFDVCPSPPLIWSNFGAGNLIALARAGVPAEMVSMPLAGAAAPVTLIGSVVQHAAECLSGLVIHQLAYPGSPIVWGGAPAIMDMRKGGTPMGAIETAMIDCSYAQIGKYLGLPTHAYLGGSDAMSVDYQAGLEAMSILVAALSGINMISGAGMIESLLCQSPEKLCLDAEAISMAKRMLSGIGTPTDTLATGFYEGIDFKGGGFLKQKITMQLLRTEQSFPGPTINRDSIRGWKASGSLDAFGHAKLQVKQLLADYRRPVLDSALEDELTLMISLLASSAGMDHLPELT</sequence>
<keyword evidence="2" id="KW-0489">Methyltransferase</keyword>
<evidence type="ECO:0000313" key="5">
    <source>
        <dbReference type="Proteomes" id="UP000033980"/>
    </source>
</evidence>
<comment type="caution">
    <text evidence="4">The sequence shown here is derived from an EMBL/GenBank/DDBJ whole genome shotgun (WGS) entry which is preliminary data.</text>
</comment>
<name>A0A0G1D9U5_9BACT</name>
<dbReference type="GO" id="GO:0008168">
    <property type="term" value="F:methyltransferase activity"/>
    <property type="evidence" value="ECO:0007669"/>
    <property type="project" value="UniProtKB-KW"/>
</dbReference>
<dbReference type="EMBL" id="LCFK01000010">
    <property type="protein sequence ID" value="KKS94492.1"/>
    <property type="molecule type" value="Genomic_DNA"/>
</dbReference>
<evidence type="ECO:0000256" key="1">
    <source>
        <dbReference type="ARBA" id="ARBA00007137"/>
    </source>
</evidence>
<evidence type="ECO:0000313" key="4">
    <source>
        <dbReference type="EMBL" id="KKS94492.1"/>
    </source>
</evidence>
<proteinExistence type="inferred from homology"/>
<evidence type="ECO:0000256" key="3">
    <source>
        <dbReference type="ARBA" id="ARBA00022679"/>
    </source>
</evidence>
<dbReference type="Gene3D" id="3.20.20.480">
    <property type="entry name" value="Trimethylamine methyltransferase-like"/>
    <property type="match status" value="1"/>
</dbReference>
<dbReference type="Pfam" id="PF06253">
    <property type="entry name" value="MTTB"/>
    <property type="match status" value="1"/>
</dbReference>
<dbReference type="Proteomes" id="UP000033980">
    <property type="component" value="Unassembled WGS sequence"/>
</dbReference>
<dbReference type="GO" id="GO:0032259">
    <property type="term" value="P:methylation"/>
    <property type="evidence" value="ECO:0007669"/>
    <property type="project" value="UniProtKB-KW"/>
</dbReference>
<protein>
    <submittedName>
        <fullName evidence="4">MttB6</fullName>
    </submittedName>
</protein>
<dbReference type="InterPro" id="IPR010426">
    <property type="entry name" value="MTTB_MeTrfase"/>
</dbReference>
<comment type="similarity">
    <text evidence="1">Belongs to the trimethylamine methyltransferase family.</text>
</comment>
<keyword evidence="3" id="KW-0808">Transferase</keyword>
<organism evidence="4 5">
    <name type="scientific">Candidatus Collierbacteria bacterium GW2011_GWC2_43_12</name>
    <dbReference type="NCBI Taxonomy" id="1618390"/>
    <lineage>
        <taxon>Bacteria</taxon>
        <taxon>Candidatus Collieribacteriota</taxon>
    </lineage>
</organism>